<dbReference type="Pfam" id="PF17404">
    <property type="entry name" value="Nrap_D3"/>
    <property type="match status" value="1"/>
</dbReference>
<dbReference type="Gene3D" id="3.30.70.3030">
    <property type="match status" value="1"/>
</dbReference>
<evidence type="ECO:0000256" key="1">
    <source>
        <dbReference type="ARBA" id="ARBA00004604"/>
    </source>
</evidence>
<dbReference type="EMBL" id="LFWA01000006">
    <property type="protein sequence ID" value="KTW31045.1"/>
    <property type="molecule type" value="Genomic_DNA"/>
</dbReference>
<dbReference type="InterPro" id="IPR035367">
    <property type="entry name" value="Nrap_D2"/>
</dbReference>
<dbReference type="Pfam" id="PF17403">
    <property type="entry name" value="Nrap_D2"/>
    <property type="match status" value="1"/>
</dbReference>
<name>A0A0W4ZRR5_PNEJ7</name>
<organism evidence="12 13">
    <name type="scientific">Pneumocystis jirovecii (strain RU7)</name>
    <name type="common">Human pneumocystis pneumonia agent</name>
    <dbReference type="NCBI Taxonomy" id="1408657"/>
    <lineage>
        <taxon>Eukaryota</taxon>
        <taxon>Fungi</taxon>
        <taxon>Dikarya</taxon>
        <taxon>Ascomycota</taxon>
        <taxon>Taphrinomycotina</taxon>
        <taxon>Pneumocystomycetes</taxon>
        <taxon>Pneumocystaceae</taxon>
        <taxon>Pneumocystis</taxon>
    </lineage>
</organism>
<feature type="domain" description="Nrap protein" evidence="6">
    <location>
        <begin position="164"/>
        <end position="298"/>
    </location>
</feature>
<keyword evidence="5" id="KW-0687">Ribonucleoprotein</keyword>
<keyword evidence="5" id="KW-0698">rRNA processing</keyword>
<dbReference type="VEuPathDB" id="FungiDB:T551_01597"/>
<dbReference type="AlphaFoldDB" id="A0A0W4ZRR5"/>
<dbReference type="GO" id="GO:0032545">
    <property type="term" value="C:CURI complex"/>
    <property type="evidence" value="ECO:0007669"/>
    <property type="project" value="TreeGrafter"/>
</dbReference>
<evidence type="ECO:0000259" key="10">
    <source>
        <dbReference type="Pfam" id="PF17406"/>
    </source>
</evidence>
<dbReference type="GO" id="GO:0032040">
    <property type="term" value="C:small-subunit processome"/>
    <property type="evidence" value="ECO:0007669"/>
    <property type="project" value="TreeGrafter"/>
</dbReference>
<evidence type="ECO:0000256" key="4">
    <source>
        <dbReference type="ARBA" id="ARBA00023242"/>
    </source>
</evidence>
<reference evidence="13" key="1">
    <citation type="journal article" date="2016" name="Nat. Commun.">
        <title>Genome analysis of three Pneumocystis species reveals adaptation mechanisms to life exclusively in mammalian hosts.</title>
        <authorList>
            <person name="Ma L."/>
            <person name="Chen Z."/>
            <person name="Huang D.W."/>
            <person name="Kutty G."/>
            <person name="Ishihara M."/>
            <person name="Wang H."/>
            <person name="Abouelleil A."/>
            <person name="Bishop L."/>
            <person name="Davey E."/>
            <person name="Deng R."/>
            <person name="Deng X."/>
            <person name="Fan L."/>
            <person name="Fantoni G."/>
            <person name="Fitzgerald M."/>
            <person name="Gogineni E."/>
            <person name="Goldberg J.M."/>
            <person name="Handley G."/>
            <person name="Hu X."/>
            <person name="Huber C."/>
            <person name="Jiao X."/>
            <person name="Jones K."/>
            <person name="Levin J.Z."/>
            <person name="Liu Y."/>
            <person name="Macdonald P."/>
            <person name="Melnikov A."/>
            <person name="Raley C."/>
            <person name="Sassi M."/>
            <person name="Sherman B.T."/>
            <person name="Song X."/>
            <person name="Sykes S."/>
            <person name="Tran B."/>
            <person name="Walsh L."/>
            <person name="Xia Y."/>
            <person name="Yang J."/>
            <person name="Young S."/>
            <person name="Zeng Q."/>
            <person name="Zheng X."/>
            <person name="Stephens R."/>
            <person name="Nusbaum C."/>
            <person name="Birren B.W."/>
            <person name="Azadi P."/>
            <person name="Lempicki R.A."/>
            <person name="Cuomo C.A."/>
            <person name="Kovacs J.A."/>
        </authorList>
    </citation>
    <scope>NUCLEOTIDE SEQUENCE [LARGE SCALE GENOMIC DNA]</scope>
    <source>
        <strain evidence="13">RU7</strain>
    </source>
</reference>
<evidence type="ECO:0000256" key="3">
    <source>
        <dbReference type="ARBA" id="ARBA00022884"/>
    </source>
</evidence>
<evidence type="ECO:0000259" key="11">
    <source>
        <dbReference type="Pfam" id="PF17407"/>
    </source>
</evidence>
<dbReference type="GeneID" id="28940115"/>
<evidence type="ECO:0000313" key="12">
    <source>
        <dbReference type="EMBL" id="KTW31045.1"/>
    </source>
</evidence>
<feature type="domain" description="Nrap protein" evidence="7">
    <location>
        <begin position="302"/>
        <end position="437"/>
    </location>
</feature>
<gene>
    <name evidence="12" type="ORF">T551_01597</name>
</gene>
<evidence type="ECO:0000259" key="8">
    <source>
        <dbReference type="Pfam" id="PF17404"/>
    </source>
</evidence>
<dbReference type="OrthoDB" id="10251401at2759"/>
<dbReference type="InterPro" id="IPR035082">
    <property type="entry name" value="Nrap_D1"/>
</dbReference>
<feature type="domain" description="Nrap protein" evidence="10">
    <location>
        <begin position="809"/>
        <end position="954"/>
    </location>
</feature>
<protein>
    <recommendedName>
        <fullName evidence="5">U3 small nucleolar RNA-associated protein 22</fullName>
    </recommendedName>
</protein>
<dbReference type="STRING" id="1408657.A0A0W4ZRR5"/>
<keyword evidence="5" id="KW-0690">Ribosome biogenesis</keyword>
<dbReference type="GO" id="GO:0034456">
    <property type="term" value="C:UTP-C complex"/>
    <property type="evidence" value="ECO:0007669"/>
    <property type="project" value="TreeGrafter"/>
</dbReference>
<dbReference type="Pfam" id="PF17405">
    <property type="entry name" value="Nrap_D4"/>
    <property type="match status" value="1"/>
</dbReference>
<dbReference type="InterPro" id="IPR035371">
    <property type="entry name" value="Nrap_D6"/>
</dbReference>
<dbReference type="GO" id="GO:0003723">
    <property type="term" value="F:RNA binding"/>
    <property type="evidence" value="ECO:0007669"/>
    <property type="project" value="UniProtKB-KW"/>
</dbReference>
<feature type="domain" description="Nrap protein" evidence="11">
    <location>
        <begin position="966"/>
        <end position="1083"/>
    </location>
</feature>
<dbReference type="Pfam" id="PF17406">
    <property type="entry name" value="Nrap_D5"/>
    <property type="match status" value="1"/>
</dbReference>
<dbReference type="InterPro" id="IPR035368">
    <property type="entry name" value="Nrap_D3"/>
</dbReference>
<sequence>MLENEFEDKNSSDTSLEIDTDIDKSHLFSNQKNSIEGKKHKKNFLTQKELEDLKKNENLFKSNYFKLQINELLHEVTLDFSNIKDVQNHISEITNIIENIPDKEENDINFIIKEMEELNICIPFPEPKPSKDSKYKFSYYKPISINVIGSFSLKTSVKEEELNIDLAVEMPEKIFQKKDYMNYRYFYKRSYYLASLAAGIKKSHQFKGKQSFQILNGDGLKPIIVVSYIEDNKTLGYKKKWNIFIIPSLSQNVFQSHKLFQNKSCITFSNCPTPNYNFSILSDSTIHQHHMIQHSYLQSCPAFKDASILGKVWLKRRGFTSRKIGFGSFEWNMIIIYTLQQRENQLFQEYSSYHLFKMVLNFLTTQNLLESPVYMNPQKYTIDLSKKKPYFFTFNGINILEKLSYFDFKLIQLYASITLKSLNDSTEDYFKSVFLEKVDIIPLQFDCYYSIPIPKNWAELSKDYLYQVSLKQKSFTLKLINTIKEALGDRVFQVVSLIDLENIIWDLNLEPPLNPISNEIYIGILINQENSQRIVERGPSPEHVDAIKKFKQFWGEKSELRRFKDGNILESVIWDVKNRLWLIKDIIEFAINHHIENNLSKKCHFFGAEYDKYIDSPKANWPIEFSQIKTAFDSLVKQIKSIENFPLQISSVMPCSEFLRYTTSNFPFFLETNSFEKCYMEPCDIIIKFESSGKWPDDLKAIQKTKLAFLIKLSEELSQKNNITSRIGLENIDAECLNSGFLDIKYKNFIFRLRIHHDREKTLLQKDLKNTTSSPYRRDILKKGLKLYDETYVWKPTHTLIFQDLCHKFKALSLSIRLTKKWFHFHLLSFHVPEILIELIVAEVFINSAPWTPPATANIGFLRCLYMLASWDWRSNPLIINLSGNMSSETYKLIQNEFSTFRKQDPGINSGAMYIACGYEDNYYTWIWNKPSRAISGRITILAKKSLDILKLMNKKKIYKAFLPSLKDFDFIIYLNKTSEITTSKIFEQTIFPEPDIIDMFVEQLENTYNDSFIFFYNKLEKSVITGVINPHIISEKSWRINLEFSSMPIQSKKTKNQNMICANILSMLGEIERLGGNLIKKIDIKNLDYINNIE</sequence>
<dbReference type="GO" id="GO:0006409">
    <property type="term" value="P:tRNA export from nucleus"/>
    <property type="evidence" value="ECO:0007669"/>
    <property type="project" value="TreeGrafter"/>
</dbReference>
<keyword evidence="13" id="KW-1185">Reference proteome</keyword>
<dbReference type="Gene3D" id="1.10.1410.10">
    <property type="match status" value="2"/>
</dbReference>
<dbReference type="Proteomes" id="UP000053447">
    <property type="component" value="Unassembled WGS sequence"/>
</dbReference>
<evidence type="ECO:0000259" key="7">
    <source>
        <dbReference type="Pfam" id="PF17403"/>
    </source>
</evidence>
<keyword evidence="4 5" id="KW-0539">Nucleus</keyword>
<dbReference type="InterPro" id="IPR035369">
    <property type="entry name" value="Nrap_D4"/>
</dbReference>
<comment type="caution">
    <text evidence="12">The sequence shown here is derived from an EMBL/GenBank/DDBJ whole genome shotgun (WGS) entry which is preliminary data.</text>
</comment>
<comment type="similarity">
    <text evidence="2 5">Belongs to the NRAP family.</text>
</comment>
<dbReference type="Pfam" id="PF03813">
    <property type="entry name" value="Nrap"/>
    <property type="match status" value="1"/>
</dbReference>
<dbReference type="PANTHER" id="PTHR17972:SF0">
    <property type="entry name" value="NUCLEOLAR PROTEIN 6"/>
    <property type="match status" value="1"/>
</dbReference>
<dbReference type="InterPro" id="IPR005554">
    <property type="entry name" value="NOL6/Upt22"/>
</dbReference>
<dbReference type="GO" id="GO:0006364">
    <property type="term" value="P:rRNA processing"/>
    <property type="evidence" value="ECO:0007669"/>
    <property type="project" value="UniProtKB-KW"/>
</dbReference>
<proteinExistence type="inferred from homology"/>
<keyword evidence="3 5" id="KW-0694">RNA-binding</keyword>
<dbReference type="eggNOG" id="KOG2054">
    <property type="taxonomic scope" value="Eukaryota"/>
</dbReference>
<accession>A0A0W4ZRR5</accession>
<dbReference type="RefSeq" id="XP_018230035.1">
    <property type="nucleotide sequence ID" value="XM_018373860.1"/>
</dbReference>
<evidence type="ECO:0000259" key="9">
    <source>
        <dbReference type="Pfam" id="PF17405"/>
    </source>
</evidence>
<evidence type="ECO:0000259" key="6">
    <source>
        <dbReference type="Pfam" id="PF03813"/>
    </source>
</evidence>
<dbReference type="InterPro" id="IPR035370">
    <property type="entry name" value="Nrap_D5"/>
</dbReference>
<evidence type="ECO:0000256" key="2">
    <source>
        <dbReference type="ARBA" id="ARBA00006674"/>
    </source>
</evidence>
<evidence type="ECO:0000256" key="5">
    <source>
        <dbReference type="RuleBase" id="RU364032"/>
    </source>
</evidence>
<feature type="domain" description="Nrap protein" evidence="9">
    <location>
        <begin position="619"/>
        <end position="807"/>
    </location>
</feature>
<feature type="domain" description="Nrap protein" evidence="8">
    <location>
        <begin position="443"/>
        <end position="595"/>
    </location>
</feature>
<dbReference type="Pfam" id="PF17407">
    <property type="entry name" value="Nrap_D6"/>
    <property type="match status" value="1"/>
</dbReference>
<dbReference type="PANTHER" id="PTHR17972">
    <property type="entry name" value="NUCLEOLAR RNA-ASSOCIATED PROTEIN"/>
    <property type="match status" value="1"/>
</dbReference>
<comment type="subcellular location">
    <subcellularLocation>
        <location evidence="1 5">Nucleus</location>
        <location evidence="1 5">Nucleolus</location>
    </subcellularLocation>
</comment>
<evidence type="ECO:0000313" key="13">
    <source>
        <dbReference type="Proteomes" id="UP000053447"/>
    </source>
</evidence>